<reference evidence="2 3" key="1">
    <citation type="journal article" date="2010" name="Cell">
        <title>The genome of Naegleria gruberi illuminates early eukaryotic versatility.</title>
        <authorList>
            <person name="Fritz-Laylin L.K."/>
            <person name="Prochnik S.E."/>
            <person name="Ginger M.L."/>
            <person name="Dacks J.B."/>
            <person name="Carpenter M.L."/>
            <person name="Field M.C."/>
            <person name="Kuo A."/>
            <person name="Paredez A."/>
            <person name="Chapman J."/>
            <person name="Pham J."/>
            <person name="Shu S."/>
            <person name="Neupane R."/>
            <person name="Cipriano M."/>
            <person name="Mancuso J."/>
            <person name="Tu H."/>
            <person name="Salamov A."/>
            <person name="Lindquist E."/>
            <person name="Shapiro H."/>
            <person name="Lucas S."/>
            <person name="Grigoriev I.V."/>
            <person name="Cande W.Z."/>
            <person name="Fulton C."/>
            <person name="Rokhsar D.S."/>
            <person name="Dawson S.C."/>
        </authorList>
    </citation>
    <scope>NUCLEOTIDE SEQUENCE [LARGE SCALE GENOMIC DNA]</scope>
    <source>
        <strain evidence="2 3">NEG-M</strain>
    </source>
</reference>
<dbReference type="EMBL" id="GG738893">
    <property type="protein sequence ID" value="EFC40386.1"/>
    <property type="molecule type" value="Genomic_DNA"/>
</dbReference>
<dbReference type="InParanoid" id="D2VS96"/>
<dbReference type="KEGG" id="ngr:NAEGRDRAFT_71862"/>
<protein>
    <recommendedName>
        <fullName evidence="1">DUF4116 domain-containing protein</fullName>
    </recommendedName>
</protein>
<organism evidence="3">
    <name type="scientific">Naegleria gruberi</name>
    <name type="common">Amoeba</name>
    <dbReference type="NCBI Taxonomy" id="5762"/>
    <lineage>
        <taxon>Eukaryota</taxon>
        <taxon>Discoba</taxon>
        <taxon>Heterolobosea</taxon>
        <taxon>Tetramitia</taxon>
        <taxon>Eutetramitia</taxon>
        <taxon>Vahlkampfiidae</taxon>
        <taxon>Naegleria</taxon>
    </lineage>
</organism>
<gene>
    <name evidence="2" type="ORF">NAEGRDRAFT_71862</name>
</gene>
<dbReference type="Pfam" id="PF13475">
    <property type="entry name" value="DUF4116"/>
    <property type="match status" value="1"/>
</dbReference>
<proteinExistence type="predicted"/>
<evidence type="ECO:0000313" key="2">
    <source>
        <dbReference type="EMBL" id="EFC40386.1"/>
    </source>
</evidence>
<dbReference type="OMA" id="CYTHISE"/>
<evidence type="ECO:0000259" key="1">
    <source>
        <dbReference type="Pfam" id="PF13475"/>
    </source>
</evidence>
<dbReference type="InterPro" id="IPR025197">
    <property type="entry name" value="DUF4116"/>
</dbReference>
<feature type="domain" description="DUF4116" evidence="1">
    <location>
        <begin position="386"/>
        <end position="419"/>
    </location>
</feature>
<keyword evidence="3" id="KW-1185">Reference proteome</keyword>
<dbReference type="GeneID" id="8854735"/>
<accession>D2VS96</accession>
<name>D2VS96_NAEGR</name>
<sequence>MSKVSILANLCLDEINLILFYSCPSEVLSLRLSSKKMYNAIQNDDQFAHHYLQTYFRFTKIIGKCHDLCIEHAKNDQKLGLRKVSHLCNIGLALEKVREKTLENYSKWSLYADAYTLNHDVFVHSVESENGKSKKNFTIFTDYGYPLRIEFKDEIDQDTYYGFTDSYFSISVNGNQFFRVLIEHHSEKASVSYRFADFLSIIPYIFLDVEFVLGLEDPEIQFTIEALLVEMICSICGVTLNAPYITNEVLTLSNYKRFSRVCFAFVEILSFDKRYLFFKKLAIDYPNLFDKRVAAKECHSVAGLISDRLIGSSLCVDMMINEYMLLIFKKGLYICGMFIYIEDCDYLSGELFLRMLVNDFVEKGLQDLNNIPKRLLNDKEFIMNAMRMSKRSPYCYTHISERLKVDPDIVLTAVRKCPQVALKIPFERLDLETKKKVCSIVLKPPKSALFDNYYRHYPRNPLAWIPTAHSCYERAELLDYFVRKKPNLMGYHTLVTGHHLEMECIQLMFFKRKDYYGAFSLMSGLVISENIDYDLLSIFERDDYPELFTKQIEKFPFIGKGTFTLNDLVPVCLSSDSFYMDTILDQPYTPKHFNFFRNHLKKRGVYPGLAKKIMDGSIREKAIDPSQADAFLSEVLSNKKIVKKLLAIQPSYFPFLSDDMKKEKDLIDIALRYPNNLEVLGKTDENYLKILDKCFTEAKIYIAKQVGSENLKNFLNRLYFNVNEDGTLINLKDSVMYEFPKIIVPITKYFNNHYPIEHFITRDQILDIVKLGDPTTLERMARTNLPYVSDPDVRKALLLKVSHFCFDTEEIDDELCYEVMLKNPKLLVSSPIYYFVGFLAKHDYYFGKLLLAKRPKLIERLYGASRFFSKENCVRLVNDVPEISPYLENIKNQPVRYY</sequence>
<dbReference type="AlphaFoldDB" id="D2VS96"/>
<dbReference type="VEuPathDB" id="AmoebaDB:NAEGRDRAFT_71862"/>
<dbReference type="Proteomes" id="UP000006671">
    <property type="component" value="Unassembled WGS sequence"/>
</dbReference>
<dbReference type="RefSeq" id="XP_002673130.1">
    <property type="nucleotide sequence ID" value="XM_002673084.1"/>
</dbReference>
<evidence type="ECO:0000313" key="3">
    <source>
        <dbReference type="Proteomes" id="UP000006671"/>
    </source>
</evidence>